<keyword evidence="1" id="KW-0812">Transmembrane</keyword>
<keyword evidence="2" id="KW-0732">Signal</keyword>
<name>A0A7S2WSV3_9STRA</name>
<keyword evidence="1" id="KW-0472">Membrane</keyword>
<proteinExistence type="predicted"/>
<feature type="signal peptide" evidence="2">
    <location>
        <begin position="1"/>
        <end position="18"/>
    </location>
</feature>
<evidence type="ECO:0008006" key="4">
    <source>
        <dbReference type="Google" id="ProtNLM"/>
    </source>
</evidence>
<evidence type="ECO:0000256" key="2">
    <source>
        <dbReference type="SAM" id="SignalP"/>
    </source>
</evidence>
<protein>
    <recommendedName>
        <fullName evidence="4">Golgi apparatus protein 1</fullName>
    </recommendedName>
</protein>
<feature type="chain" id="PRO_5030538509" description="Golgi apparatus protein 1" evidence="2">
    <location>
        <begin position="19"/>
        <end position="297"/>
    </location>
</feature>
<dbReference type="AlphaFoldDB" id="A0A7S2WSV3"/>
<gene>
    <name evidence="3" type="ORF">QSP1433_LOCUS16578</name>
</gene>
<feature type="transmembrane region" description="Helical" evidence="1">
    <location>
        <begin position="239"/>
        <end position="262"/>
    </location>
</feature>
<dbReference type="EMBL" id="HBHK01026369">
    <property type="protein sequence ID" value="CAD9706092.1"/>
    <property type="molecule type" value="Transcribed_RNA"/>
</dbReference>
<dbReference type="Pfam" id="PF00839">
    <property type="entry name" value="Cys_rich_FGFR"/>
    <property type="match status" value="1"/>
</dbReference>
<dbReference type="GO" id="GO:0016020">
    <property type="term" value="C:membrane"/>
    <property type="evidence" value="ECO:0007669"/>
    <property type="project" value="InterPro"/>
</dbReference>
<sequence length="297" mass="33168">MFFRASLCATLLVSQVFAEEDSGSVLDIIPWAKLSGIVQPLDNFAEIERYATSLFADEVLLSHVFAQEHTDVVFVNAQLVGNEKKFRTKAREHEHSAYCACHKDINRLCDTSDDLSSGAGKISRLGKCLLANVDKLEKQCAIQLENYEIIKMCGDELGAFCNNVEAGQGRVHTCLLNNSDKLSGKCTGYLSGFSEQVADYVDQDPSRGYEDSLANAFHKKFHKALRHVTHHVKHHGASVAVAAALGIVIGLFILGISMVYYMKRRKAMEKRKLEMREYPEQDDYQPLNNGGYQPMLL</sequence>
<keyword evidence="1" id="KW-1133">Transmembrane helix</keyword>
<reference evidence="3" key="1">
    <citation type="submission" date="2021-01" db="EMBL/GenBank/DDBJ databases">
        <authorList>
            <person name="Corre E."/>
            <person name="Pelletier E."/>
            <person name="Niang G."/>
            <person name="Scheremetjew M."/>
            <person name="Finn R."/>
            <person name="Kale V."/>
            <person name="Holt S."/>
            <person name="Cochrane G."/>
            <person name="Meng A."/>
            <person name="Brown T."/>
            <person name="Cohen L."/>
        </authorList>
    </citation>
    <scope>NUCLEOTIDE SEQUENCE</scope>
    <source>
        <strain evidence="3">NY070348D</strain>
    </source>
</reference>
<accession>A0A7S2WSV3</accession>
<organism evidence="3">
    <name type="scientific">Mucochytrium quahogii</name>
    <dbReference type="NCBI Taxonomy" id="96639"/>
    <lineage>
        <taxon>Eukaryota</taxon>
        <taxon>Sar</taxon>
        <taxon>Stramenopiles</taxon>
        <taxon>Bigyra</taxon>
        <taxon>Labyrinthulomycetes</taxon>
        <taxon>Thraustochytrida</taxon>
        <taxon>Thraustochytriidae</taxon>
        <taxon>Mucochytrium</taxon>
    </lineage>
</organism>
<dbReference type="InterPro" id="IPR001893">
    <property type="entry name" value="Cys-rich_GLG1_repeat"/>
</dbReference>
<evidence type="ECO:0000256" key="1">
    <source>
        <dbReference type="SAM" id="Phobius"/>
    </source>
</evidence>
<evidence type="ECO:0000313" key="3">
    <source>
        <dbReference type="EMBL" id="CAD9706092.1"/>
    </source>
</evidence>